<dbReference type="InterPro" id="IPR001757">
    <property type="entry name" value="P_typ_ATPase"/>
</dbReference>
<evidence type="ECO:0000256" key="6">
    <source>
        <dbReference type="ARBA" id="ARBA00022723"/>
    </source>
</evidence>
<feature type="transmembrane region" description="Helical" evidence="13">
    <location>
        <begin position="668"/>
        <end position="691"/>
    </location>
</feature>
<dbReference type="EMBL" id="GG745347">
    <property type="protein sequence ID" value="KNE65274.1"/>
    <property type="molecule type" value="Genomic_DNA"/>
</dbReference>
<dbReference type="Gene3D" id="2.70.150.10">
    <property type="entry name" value="Calcium-transporting ATPase, cytoplasmic transduction domain A"/>
    <property type="match status" value="1"/>
</dbReference>
<dbReference type="InterPro" id="IPR008250">
    <property type="entry name" value="ATPase_P-typ_transduc_dom_A_sf"/>
</dbReference>
<feature type="transmembrane region" description="Helical" evidence="13">
    <location>
        <begin position="801"/>
        <end position="822"/>
    </location>
</feature>
<dbReference type="GO" id="GO:0005886">
    <property type="term" value="C:plasma membrane"/>
    <property type="evidence" value="ECO:0007669"/>
    <property type="project" value="UniProtKB-SubCell"/>
</dbReference>
<dbReference type="PRINTS" id="PR00120">
    <property type="entry name" value="HATPASE"/>
</dbReference>
<dbReference type="InterPro" id="IPR036412">
    <property type="entry name" value="HAD-like_sf"/>
</dbReference>
<evidence type="ECO:0000256" key="8">
    <source>
        <dbReference type="ARBA" id="ARBA00022840"/>
    </source>
</evidence>
<dbReference type="VEuPathDB" id="FungiDB:AMAG_10918"/>
<feature type="transmembrane region" description="Helical" evidence="13">
    <location>
        <begin position="89"/>
        <end position="111"/>
    </location>
</feature>
<evidence type="ECO:0000256" key="7">
    <source>
        <dbReference type="ARBA" id="ARBA00022741"/>
    </source>
</evidence>
<evidence type="ECO:0000256" key="1">
    <source>
        <dbReference type="ARBA" id="ARBA00003417"/>
    </source>
</evidence>
<keyword evidence="10 13" id="KW-1278">Translocase</keyword>
<dbReference type="Proteomes" id="UP000054350">
    <property type="component" value="Unassembled WGS sequence"/>
</dbReference>
<keyword evidence="13" id="KW-0406">Ion transport</keyword>
<evidence type="ECO:0000256" key="10">
    <source>
        <dbReference type="ARBA" id="ARBA00022967"/>
    </source>
</evidence>
<dbReference type="SFLD" id="SFLDS00003">
    <property type="entry name" value="Haloacid_Dehalogenase"/>
    <property type="match status" value="1"/>
</dbReference>
<dbReference type="Pfam" id="PF00690">
    <property type="entry name" value="Cation_ATPase_N"/>
    <property type="match status" value="1"/>
</dbReference>
<evidence type="ECO:0000256" key="4">
    <source>
        <dbReference type="ARBA" id="ARBA00022553"/>
    </source>
</evidence>
<feature type="transmembrane region" description="Helical" evidence="13">
    <location>
        <begin position="731"/>
        <end position="752"/>
    </location>
</feature>
<feature type="region of interest" description="Disordered" evidence="14">
    <location>
        <begin position="1"/>
        <end position="35"/>
    </location>
</feature>
<feature type="compositionally biased region" description="Basic and acidic residues" evidence="14">
    <location>
        <begin position="12"/>
        <end position="35"/>
    </location>
</feature>
<dbReference type="Pfam" id="PF00702">
    <property type="entry name" value="Hydrolase"/>
    <property type="match status" value="1"/>
</dbReference>
<evidence type="ECO:0000259" key="15">
    <source>
        <dbReference type="SMART" id="SM00831"/>
    </source>
</evidence>
<feature type="transmembrane region" description="Helical" evidence="13">
    <location>
        <begin position="697"/>
        <end position="719"/>
    </location>
</feature>
<comment type="similarity">
    <text evidence="3 13">Belongs to the cation transport ATPase (P-type) (TC 3.A.3) family. Type IIIA subfamily.</text>
</comment>
<dbReference type="Gene3D" id="1.20.1110.10">
    <property type="entry name" value="Calcium-transporting ATPase, transmembrane domain"/>
    <property type="match status" value="1"/>
</dbReference>
<dbReference type="SMART" id="SM00831">
    <property type="entry name" value="Cation_ATPase_N"/>
    <property type="match status" value="1"/>
</dbReference>
<dbReference type="FunFam" id="3.40.50.1000:FF:000211">
    <property type="entry name" value="Plasma membrane ATPase"/>
    <property type="match status" value="1"/>
</dbReference>
<dbReference type="STRING" id="578462.A0A0L0SUW3"/>
<feature type="transmembrane region" description="Helical" evidence="13">
    <location>
        <begin position="834"/>
        <end position="857"/>
    </location>
</feature>
<organism evidence="17 18">
    <name type="scientific">Allomyces macrogynus (strain ATCC 38327)</name>
    <name type="common">Allomyces javanicus var. macrogynus</name>
    <dbReference type="NCBI Taxonomy" id="578462"/>
    <lineage>
        <taxon>Eukaryota</taxon>
        <taxon>Fungi</taxon>
        <taxon>Fungi incertae sedis</taxon>
        <taxon>Blastocladiomycota</taxon>
        <taxon>Blastocladiomycetes</taxon>
        <taxon>Blastocladiales</taxon>
        <taxon>Blastocladiaceae</taxon>
        <taxon>Allomyces</taxon>
    </lineage>
</organism>
<dbReference type="GO" id="GO:0008553">
    <property type="term" value="F:P-type proton-exporting transporter activity"/>
    <property type="evidence" value="ECO:0007669"/>
    <property type="project" value="UniProtKB-UniRule"/>
</dbReference>
<dbReference type="GO" id="GO:0046872">
    <property type="term" value="F:metal ion binding"/>
    <property type="evidence" value="ECO:0007669"/>
    <property type="project" value="UniProtKB-KW"/>
</dbReference>
<dbReference type="OMA" id="DHLKCTR"/>
<dbReference type="AlphaFoldDB" id="A0A0L0SUW3"/>
<feature type="transmembrane region" description="Helical" evidence="13">
    <location>
        <begin position="306"/>
        <end position="328"/>
    </location>
</feature>
<dbReference type="GO" id="GO:0016887">
    <property type="term" value="F:ATP hydrolysis activity"/>
    <property type="evidence" value="ECO:0007669"/>
    <property type="project" value="InterPro"/>
</dbReference>
<evidence type="ECO:0000256" key="5">
    <source>
        <dbReference type="ARBA" id="ARBA00022692"/>
    </source>
</evidence>
<keyword evidence="5 13" id="KW-0812">Transmembrane</keyword>
<evidence type="ECO:0000256" key="3">
    <source>
        <dbReference type="ARBA" id="ARBA00008804"/>
    </source>
</evidence>
<dbReference type="VEuPathDB" id="FungiDB:AMAG_11517"/>
<dbReference type="CDD" id="cd02076">
    <property type="entry name" value="P-type_ATPase_H"/>
    <property type="match status" value="1"/>
</dbReference>
<dbReference type="InterPro" id="IPR023299">
    <property type="entry name" value="ATPase_P-typ_cyto_dom_N"/>
</dbReference>
<feature type="transmembrane region" description="Helical" evidence="13">
    <location>
        <begin position="275"/>
        <end position="294"/>
    </location>
</feature>
<evidence type="ECO:0000313" key="17">
    <source>
        <dbReference type="EMBL" id="KNE66373.1"/>
    </source>
</evidence>
<comment type="catalytic activity">
    <reaction evidence="13">
        <text>ATP + H2O + H(+)(in) = ADP + phosphate + 2 H(+)(out)</text>
        <dbReference type="Rhea" id="RHEA:20852"/>
        <dbReference type="ChEBI" id="CHEBI:15377"/>
        <dbReference type="ChEBI" id="CHEBI:15378"/>
        <dbReference type="ChEBI" id="CHEBI:30616"/>
        <dbReference type="ChEBI" id="CHEBI:43474"/>
        <dbReference type="ChEBI" id="CHEBI:456216"/>
        <dbReference type="EC" id="7.1.2.1"/>
    </reaction>
</comment>
<dbReference type="Pfam" id="PF00122">
    <property type="entry name" value="E1-E2_ATPase"/>
    <property type="match status" value="1"/>
</dbReference>
<keyword evidence="11 13" id="KW-1133">Transmembrane helix</keyword>
<dbReference type="InterPro" id="IPR059000">
    <property type="entry name" value="ATPase_P-type_domA"/>
</dbReference>
<dbReference type="SUPFAM" id="SSF81653">
    <property type="entry name" value="Calcium ATPase, transduction domain A"/>
    <property type="match status" value="1"/>
</dbReference>
<dbReference type="SUPFAM" id="SSF81665">
    <property type="entry name" value="Calcium ATPase, transmembrane domain M"/>
    <property type="match status" value="1"/>
</dbReference>
<keyword evidence="8 13" id="KW-0067">ATP-binding</keyword>
<dbReference type="GO" id="GO:0120029">
    <property type="term" value="P:proton export across plasma membrane"/>
    <property type="evidence" value="ECO:0007669"/>
    <property type="project" value="UniProtKB-UniRule"/>
</dbReference>
<dbReference type="FunFam" id="2.70.150.10:FF:000042">
    <property type="entry name" value="Plasma membrane ATPase"/>
    <property type="match status" value="1"/>
</dbReference>
<feature type="transmembrane region" description="Helical" evidence="13">
    <location>
        <begin position="117"/>
        <end position="133"/>
    </location>
</feature>
<keyword evidence="13" id="KW-0813">Transport</keyword>
<evidence type="ECO:0000256" key="9">
    <source>
        <dbReference type="ARBA" id="ARBA00022842"/>
    </source>
</evidence>
<dbReference type="Gene3D" id="3.40.1110.10">
    <property type="entry name" value="Calcium-transporting ATPase, cytoplasmic domain N"/>
    <property type="match status" value="1"/>
</dbReference>
<dbReference type="GO" id="GO:0005524">
    <property type="term" value="F:ATP binding"/>
    <property type="evidence" value="ECO:0007669"/>
    <property type="project" value="UniProtKB-UniRule"/>
</dbReference>
<evidence type="ECO:0000256" key="2">
    <source>
        <dbReference type="ARBA" id="ARBA00004141"/>
    </source>
</evidence>
<dbReference type="InterPro" id="IPR044492">
    <property type="entry name" value="P_typ_ATPase_HD_dom"/>
</dbReference>
<accession>A0A0L0SUW3</accession>
<dbReference type="InterPro" id="IPR006534">
    <property type="entry name" value="P-type_ATPase_IIIA"/>
</dbReference>
<dbReference type="OrthoDB" id="116380at2759"/>
<dbReference type="EMBL" id="GG745350">
    <property type="protein sequence ID" value="KNE66373.1"/>
    <property type="molecule type" value="Genomic_DNA"/>
</dbReference>
<dbReference type="PANTHER" id="PTHR42861">
    <property type="entry name" value="CALCIUM-TRANSPORTING ATPASE"/>
    <property type="match status" value="1"/>
</dbReference>
<keyword evidence="18" id="KW-1185">Reference proteome</keyword>
<dbReference type="PRINTS" id="PR00119">
    <property type="entry name" value="CATATPASE"/>
</dbReference>
<sequence length="927" mass="101659">MTNNDSTVVDIAARDQPHAREEAKPLTKKADAGDHEHVNMEGDEISPELEAQLHTDHKTGLTAAEYQARLTQWGYNEIIEQRQSPLVKFLLYFTGSISYLIEIACIISGVLGHWPDFGILLALLIINAFVGFAEESKAESALEALKSNLASNARVWRDAHLVEVPVRELVPGDVIVLRLGDIVPADCRLLGIGATGEEVDDGLKVDQAALTGESLPVTRGKGQVVYSSSIIKQGQMLAVVAKTGDHTFIGRAANLISITNEEGHFQKIIGQIGNYLIYMTIGFVAIILIVRLAIQKKAWLETLDQVVVLTIAAIPVGLPTVLSVTMAVGAKQLATKQVIVKRLPAIEEFASVSILCSDKTGTLTLNELSFDKPYLTNGYTEDDLLLQSYFASEPGAKDAIELAVRGAALERVELLKNLPKGQEHKIPGFKVLKFMPFNPNDKYTRAKVQNLETGEIFECIKGAPQVVIRLCGGHQEAEQAVVDFAQRGLRALGVARTRADGNFELVGLISLLDPPRPDSAHTIAECKKLGVDVKMITGDQVIIGKEVARRLGMQRCILNASRLVDPKASEDELTRRCEHSDGFGQVTPEHKYRVVELLQRKGYLVGMTGDGVNDAPALKKANVGIAVEGCTDAARSAADIVLLAPGLSTIVDGIKTSRAIFQRMRSYAIYRITSTIHFLIFFFLSIIIYDFTLPNRLIILIAVLNDAATLVIAIDNAKISYRPDKWRIGQLIFMSTVLGILLTIASFGHYWVATAHWPTETDASVATHVHSVMYLQISSCPHFVIFSTRVGTYFWKSLPGLWFTLAVGGTQVFAMFMCIFGWEAMEAKPIGAAWGIGIMAVSLGYMAFLDVVKVFIFRIWSFELTAKLWPVPSRRNKLAQRHASDIRDKRVAANWAKVQAIVPQFQVITAFKGTTAGSLDVVGSKME</sequence>
<keyword evidence="13" id="KW-0375">Hydrogen ion transport</keyword>
<evidence type="ECO:0000256" key="11">
    <source>
        <dbReference type="ARBA" id="ARBA00022989"/>
    </source>
</evidence>
<proteinExistence type="inferred from homology"/>
<dbReference type="InterPro" id="IPR004014">
    <property type="entry name" value="ATPase_P-typ_cation-transptr_N"/>
</dbReference>
<evidence type="ECO:0000313" key="18">
    <source>
        <dbReference type="Proteomes" id="UP000054350"/>
    </source>
</evidence>
<keyword evidence="9 13" id="KW-0460">Magnesium</keyword>
<gene>
    <name evidence="16" type="ORF">AMAG_10918</name>
    <name evidence="17" type="ORF">AMAG_11517</name>
</gene>
<dbReference type="SUPFAM" id="SSF56784">
    <property type="entry name" value="HAD-like"/>
    <property type="match status" value="1"/>
</dbReference>
<protein>
    <recommendedName>
        <fullName evidence="13">Plasma membrane ATPase</fullName>
        <ecNumber evidence="13">7.1.2.1</ecNumber>
    </recommendedName>
</protein>
<dbReference type="NCBIfam" id="TIGR01494">
    <property type="entry name" value="ATPase_P-type"/>
    <property type="match status" value="2"/>
</dbReference>
<evidence type="ECO:0000313" key="16">
    <source>
        <dbReference type="EMBL" id="KNE65274.1"/>
    </source>
</evidence>
<feature type="domain" description="Cation-transporting P-type ATPase N-terminal" evidence="15">
    <location>
        <begin position="41"/>
        <end position="113"/>
    </location>
</feature>
<dbReference type="SFLD" id="SFLDG00002">
    <property type="entry name" value="C1.7:_P-type_atpase_like"/>
    <property type="match status" value="1"/>
</dbReference>
<dbReference type="NCBIfam" id="TIGR01647">
    <property type="entry name" value="ATPase-IIIA_H"/>
    <property type="match status" value="1"/>
</dbReference>
<name>A0A0L0SUW3_ALLM3</name>
<keyword evidence="7 13" id="KW-0547">Nucleotide-binding</keyword>
<dbReference type="SFLD" id="SFLDF00027">
    <property type="entry name" value="p-type_atpase"/>
    <property type="match status" value="1"/>
</dbReference>
<comment type="subcellular location">
    <subcellularLocation>
        <location evidence="13">Cell membrane</location>
        <topology evidence="13">Multi-pass membrane protein</topology>
    </subcellularLocation>
    <subcellularLocation>
        <location evidence="2">Membrane</location>
        <topology evidence="2">Multi-pass membrane protein</topology>
    </subcellularLocation>
</comment>
<dbReference type="Gene3D" id="3.40.50.1000">
    <property type="entry name" value="HAD superfamily/HAD-like"/>
    <property type="match status" value="1"/>
</dbReference>
<evidence type="ECO:0000256" key="14">
    <source>
        <dbReference type="SAM" id="MobiDB-lite"/>
    </source>
</evidence>
<dbReference type="PROSITE" id="PS00154">
    <property type="entry name" value="ATPASE_E1_E2"/>
    <property type="match status" value="1"/>
</dbReference>
<dbReference type="EC" id="7.1.2.1" evidence="13"/>
<dbReference type="InterPro" id="IPR023214">
    <property type="entry name" value="HAD_sf"/>
</dbReference>
<reference evidence="17 18" key="1">
    <citation type="submission" date="2009-11" db="EMBL/GenBank/DDBJ databases">
        <title>Annotation of Allomyces macrogynus ATCC 38327.</title>
        <authorList>
            <consortium name="The Broad Institute Genome Sequencing Platform"/>
            <person name="Russ C."/>
            <person name="Cuomo C."/>
            <person name="Burger G."/>
            <person name="Gray M.W."/>
            <person name="Holland P.W.H."/>
            <person name="King N."/>
            <person name="Lang F.B.F."/>
            <person name="Roger A.J."/>
            <person name="Ruiz-Trillo I."/>
            <person name="Young S.K."/>
            <person name="Zeng Q."/>
            <person name="Gargeya S."/>
            <person name="Fitzgerald M."/>
            <person name="Haas B."/>
            <person name="Abouelleil A."/>
            <person name="Alvarado L."/>
            <person name="Arachchi H.M."/>
            <person name="Berlin A."/>
            <person name="Chapman S.B."/>
            <person name="Gearin G."/>
            <person name="Goldberg J."/>
            <person name="Griggs A."/>
            <person name="Gujja S."/>
            <person name="Hansen M."/>
            <person name="Heiman D."/>
            <person name="Howarth C."/>
            <person name="Larimer J."/>
            <person name="Lui A."/>
            <person name="MacDonald P.J.P."/>
            <person name="McCowen C."/>
            <person name="Montmayeur A."/>
            <person name="Murphy C."/>
            <person name="Neiman D."/>
            <person name="Pearson M."/>
            <person name="Priest M."/>
            <person name="Roberts A."/>
            <person name="Saif S."/>
            <person name="Shea T."/>
            <person name="Sisk P."/>
            <person name="Stolte C."/>
            <person name="Sykes S."/>
            <person name="Wortman J."/>
            <person name="Nusbaum C."/>
            <person name="Birren B."/>
        </authorList>
    </citation>
    <scope>NUCLEOTIDE SEQUENCE [LARGE SCALE GENOMIC DNA]</scope>
    <source>
        <strain evidence="17 18">ATCC 38327</strain>
    </source>
</reference>
<keyword evidence="6" id="KW-0479">Metal-binding</keyword>
<keyword evidence="12 13" id="KW-0472">Membrane</keyword>
<dbReference type="InterPro" id="IPR023298">
    <property type="entry name" value="ATPase_P-typ_TM_dom_sf"/>
</dbReference>
<keyword evidence="4" id="KW-0597">Phosphoprotein</keyword>
<evidence type="ECO:0000256" key="12">
    <source>
        <dbReference type="ARBA" id="ARBA00023136"/>
    </source>
</evidence>
<dbReference type="eggNOG" id="KOG0205">
    <property type="taxonomic scope" value="Eukaryota"/>
</dbReference>
<dbReference type="InterPro" id="IPR018303">
    <property type="entry name" value="ATPase_P-typ_P_site"/>
</dbReference>
<evidence type="ECO:0000256" key="13">
    <source>
        <dbReference type="RuleBase" id="RU362083"/>
    </source>
</evidence>
<reference evidence="18" key="2">
    <citation type="submission" date="2009-11" db="EMBL/GenBank/DDBJ databases">
        <title>The Genome Sequence of Allomyces macrogynus strain ATCC 38327.</title>
        <authorList>
            <consortium name="The Broad Institute Genome Sequencing Platform"/>
            <person name="Russ C."/>
            <person name="Cuomo C."/>
            <person name="Shea T."/>
            <person name="Young S.K."/>
            <person name="Zeng Q."/>
            <person name="Koehrsen M."/>
            <person name="Haas B."/>
            <person name="Borodovsky M."/>
            <person name="Guigo R."/>
            <person name="Alvarado L."/>
            <person name="Berlin A."/>
            <person name="Borenstein D."/>
            <person name="Chen Z."/>
            <person name="Engels R."/>
            <person name="Freedman E."/>
            <person name="Gellesch M."/>
            <person name="Goldberg J."/>
            <person name="Griggs A."/>
            <person name="Gujja S."/>
            <person name="Heiman D."/>
            <person name="Hepburn T."/>
            <person name="Howarth C."/>
            <person name="Jen D."/>
            <person name="Larson L."/>
            <person name="Lewis B."/>
            <person name="Mehta T."/>
            <person name="Park D."/>
            <person name="Pearson M."/>
            <person name="Roberts A."/>
            <person name="Saif S."/>
            <person name="Shenoy N."/>
            <person name="Sisk P."/>
            <person name="Stolte C."/>
            <person name="Sykes S."/>
            <person name="Walk T."/>
            <person name="White J."/>
            <person name="Yandava C."/>
            <person name="Burger G."/>
            <person name="Gray M.W."/>
            <person name="Holland P.W.H."/>
            <person name="King N."/>
            <person name="Lang F.B.F."/>
            <person name="Roger A.J."/>
            <person name="Ruiz-Trillo I."/>
            <person name="Lander E."/>
            <person name="Nusbaum C."/>
        </authorList>
    </citation>
    <scope>NUCLEOTIDE SEQUENCE [LARGE SCALE GENOMIC DNA]</scope>
    <source>
        <strain evidence="18">ATCC 38327</strain>
    </source>
</reference>
<comment type="function">
    <text evidence="1">The plasma membrane ATPase of plants and fungi is a hydrogen ion pump. The proton gradient it generates drives the active transport of nutrients by H(+)-symport. The resulting external acidification and/or internal alkinization may mediate growth responses.</text>
</comment>